<dbReference type="NCBIfam" id="NF005687">
    <property type="entry name" value="PRK07487.1"/>
    <property type="match status" value="1"/>
</dbReference>
<dbReference type="Pfam" id="PF01425">
    <property type="entry name" value="Amidase"/>
    <property type="match status" value="1"/>
</dbReference>
<gene>
    <name evidence="2" type="ORF">H0I76_08170</name>
</gene>
<sequence>MSELWKHSAETLAALVRSRDVSAVEVTRSALDRLAAVNPALNAVVDELPSAALAEAARIDAALARGEETGPLAGVPVTVKVNVDMAGHATTNGLRLQRDLVAETDSPVVANLRRAGAVIVGRTNTPAFSLRWFTRNSLHGATLNPHDRDLTPGGSSGGAASAVAAGIGAVAHGTDIAGSIRYPAYACGVHGLRPGLGRVPAHNFTGPDRTIGAQLTAVSGPLARRIGDLRLAFRAMSAADPRDPWWMPGPASMPPVARRAALCIAPEGMPTEPAVADALRRAAAALAAAGWDVDECEPPSFRTAARINMSLWMEEFRVAGLPKLEPEGDPDARIVAAALRAVAAKGQDPQAELIARATLLREWQLFLEEWPVLICPVSAEPPFPDLLDVAGEAEFAQVYEAQLTQVGLPALGIPGLTVAAGTPGMPMGVQLVAGRCREELLLDAGAVIEAQMPPVEPVTPFARG</sequence>
<keyword evidence="3" id="KW-1185">Reference proteome</keyword>
<dbReference type="AlphaFoldDB" id="A0A8J7M5Z6"/>
<comment type="caution">
    <text evidence="2">The sequence shown here is derived from an EMBL/GenBank/DDBJ whole genome shotgun (WGS) entry which is preliminary data.</text>
</comment>
<dbReference type="GO" id="GO:0012505">
    <property type="term" value="C:endomembrane system"/>
    <property type="evidence" value="ECO:0007669"/>
    <property type="project" value="TreeGrafter"/>
</dbReference>
<dbReference type="PANTHER" id="PTHR43372:SF4">
    <property type="entry name" value="FATTY-ACID AMIDE HYDROLASE 2"/>
    <property type="match status" value="1"/>
</dbReference>
<name>A0A8J7M5Z6_9RHOB</name>
<evidence type="ECO:0000313" key="2">
    <source>
        <dbReference type="EMBL" id="MBK0399161.1"/>
    </source>
</evidence>
<proteinExistence type="predicted"/>
<dbReference type="EMBL" id="JAEHHL010000004">
    <property type="protein sequence ID" value="MBK0399161.1"/>
    <property type="molecule type" value="Genomic_DNA"/>
</dbReference>
<evidence type="ECO:0000259" key="1">
    <source>
        <dbReference type="Pfam" id="PF01425"/>
    </source>
</evidence>
<dbReference type="Proteomes" id="UP000655420">
    <property type="component" value="Unassembled WGS sequence"/>
</dbReference>
<evidence type="ECO:0000313" key="3">
    <source>
        <dbReference type="Proteomes" id="UP000655420"/>
    </source>
</evidence>
<accession>A0A8J7M5Z6</accession>
<dbReference type="PANTHER" id="PTHR43372">
    <property type="entry name" value="FATTY-ACID AMIDE HYDROLASE"/>
    <property type="match status" value="1"/>
</dbReference>
<dbReference type="InterPro" id="IPR036928">
    <property type="entry name" value="AS_sf"/>
</dbReference>
<reference evidence="2" key="1">
    <citation type="submission" date="2020-12" db="EMBL/GenBank/DDBJ databases">
        <title>Bacterial taxonomy.</title>
        <authorList>
            <person name="Pan X."/>
        </authorList>
    </citation>
    <scope>NUCLEOTIDE SEQUENCE</scope>
    <source>
        <strain evidence="2">M0105</strain>
    </source>
</reference>
<dbReference type="InterPro" id="IPR052739">
    <property type="entry name" value="FAAH2"/>
</dbReference>
<feature type="domain" description="Amidase" evidence="1">
    <location>
        <begin position="25"/>
        <end position="442"/>
    </location>
</feature>
<dbReference type="Gene3D" id="3.90.1300.10">
    <property type="entry name" value="Amidase signature (AS) domain"/>
    <property type="match status" value="1"/>
</dbReference>
<dbReference type="PROSITE" id="PS00571">
    <property type="entry name" value="AMIDASES"/>
    <property type="match status" value="1"/>
</dbReference>
<organism evidence="2 3">
    <name type="scientific">Thermohalobaculum xanthum</name>
    <dbReference type="NCBI Taxonomy" id="2753746"/>
    <lineage>
        <taxon>Bacteria</taxon>
        <taxon>Pseudomonadati</taxon>
        <taxon>Pseudomonadota</taxon>
        <taxon>Alphaproteobacteria</taxon>
        <taxon>Rhodobacterales</taxon>
        <taxon>Paracoccaceae</taxon>
        <taxon>Thermohalobaculum</taxon>
    </lineage>
</organism>
<protein>
    <submittedName>
        <fullName evidence="2">Amidase family protein</fullName>
    </submittedName>
</protein>
<dbReference type="SUPFAM" id="SSF75304">
    <property type="entry name" value="Amidase signature (AS) enzymes"/>
    <property type="match status" value="1"/>
</dbReference>
<dbReference type="InterPro" id="IPR023631">
    <property type="entry name" value="Amidase_dom"/>
</dbReference>
<dbReference type="RefSeq" id="WP_200609160.1">
    <property type="nucleotide sequence ID" value="NZ_JAEHHL010000004.1"/>
</dbReference>
<dbReference type="InterPro" id="IPR020556">
    <property type="entry name" value="Amidase_CS"/>
</dbReference>